<dbReference type="Gene3D" id="1.10.1760.20">
    <property type="match status" value="1"/>
</dbReference>
<name>I8UFN7_9BACL</name>
<dbReference type="RefSeq" id="WP_007202153.1">
    <property type="nucleotide sequence ID" value="NZ_AKKV01000025.1"/>
</dbReference>
<comment type="caution">
    <text evidence="4">The sequence shown here is derived from an EMBL/GenBank/DDBJ whole genome shotgun (WGS) entry which is preliminary data.</text>
</comment>
<reference evidence="4 5" key="1">
    <citation type="journal article" date="2012" name="J. Bacteriol.">
        <title>Genome of Bacillus macauensis ZFHKF-1, a Long-Chain-Forming Bacterium.</title>
        <authorList>
            <person name="Cai L."/>
            <person name="Zhang T."/>
        </authorList>
    </citation>
    <scope>NUCLEOTIDE SEQUENCE [LARGE SCALE GENOMIC DNA]</scope>
    <source>
        <strain evidence="4 5">ZFHKF-1</strain>
    </source>
</reference>
<dbReference type="AlphaFoldDB" id="I8UFN7"/>
<feature type="transmembrane region" description="Helical" evidence="3">
    <location>
        <begin position="119"/>
        <end position="147"/>
    </location>
</feature>
<proteinExistence type="inferred from homology"/>
<dbReference type="OrthoDB" id="9803495at2"/>
<comment type="similarity">
    <text evidence="1 2">Belongs to the BioY family.</text>
</comment>
<dbReference type="Proteomes" id="UP000004080">
    <property type="component" value="Unassembled WGS sequence"/>
</dbReference>
<dbReference type="InterPro" id="IPR003784">
    <property type="entry name" value="BioY"/>
</dbReference>
<keyword evidence="3" id="KW-1133">Transmembrane helix</keyword>
<accession>I8UFN7</accession>
<comment type="subcellular location">
    <subcellularLocation>
        <location evidence="2">Cell membrane</location>
        <topology evidence="2">Multi-pass membrane protein</topology>
    </subcellularLocation>
</comment>
<dbReference type="Pfam" id="PF02632">
    <property type="entry name" value="BioY"/>
    <property type="match status" value="1"/>
</dbReference>
<keyword evidence="2" id="KW-1003">Cell membrane</keyword>
<keyword evidence="2 3" id="KW-0472">Membrane</keyword>
<keyword evidence="2" id="KW-0813">Transport</keyword>
<evidence type="ECO:0000313" key="4">
    <source>
        <dbReference type="EMBL" id="EIT85628.1"/>
    </source>
</evidence>
<dbReference type="PIRSF" id="PIRSF016661">
    <property type="entry name" value="BioY"/>
    <property type="match status" value="1"/>
</dbReference>
<feature type="transmembrane region" description="Helical" evidence="3">
    <location>
        <begin position="167"/>
        <end position="184"/>
    </location>
</feature>
<dbReference type="PATRIC" id="fig|1196324.3.peg.2114"/>
<dbReference type="EMBL" id="AKKV01000025">
    <property type="protein sequence ID" value="EIT85628.1"/>
    <property type="molecule type" value="Genomic_DNA"/>
</dbReference>
<feature type="transmembrane region" description="Helical" evidence="3">
    <location>
        <begin position="89"/>
        <end position="107"/>
    </location>
</feature>
<dbReference type="PANTHER" id="PTHR34295">
    <property type="entry name" value="BIOTIN TRANSPORTER BIOY"/>
    <property type="match status" value="1"/>
</dbReference>
<dbReference type="eggNOG" id="COG1268">
    <property type="taxonomic scope" value="Bacteria"/>
</dbReference>
<evidence type="ECO:0000256" key="2">
    <source>
        <dbReference type="PIRNR" id="PIRNR016661"/>
    </source>
</evidence>
<feature type="transmembrane region" description="Helical" evidence="3">
    <location>
        <begin position="31"/>
        <end position="51"/>
    </location>
</feature>
<dbReference type="GO" id="GO:0015225">
    <property type="term" value="F:biotin transmembrane transporter activity"/>
    <property type="evidence" value="ECO:0007669"/>
    <property type="project" value="UniProtKB-UniRule"/>
</dbReference>
<dbReference type="PANTHER" id="PTHR34295:SF1">
    <property type="entry name" value="BIOTIN TRANSPORTER BIOY"/>
    <property type="match status" value="1"/>
</dbReference>
<dbReference type="STRING" id="1196324.A374_10343"/>
<sequence>MKFKPIDLTLAAMFAALMAIGANITAWIPALAFGSVPLTLQNFFCVLAGLLLGRRLGAVSMIVYLLVGLIGAPIFAGFTGGFATIMKPSFGFILSYIAGAYAAGLIVDRSKKPTFPTFLVAAFVSLAVSYVIGTTLLYVALTNWAAVPGITYLNTWKGMLVFIPKDLVLTFVTAVIAPRIYYAISKNRTSHTQRYA</sequence>
<keyword evidence="3" id="KW-0812">Transmembrane</keyword>
<organism evidence="4 5">
    <name type="scientific">Fictibacillus macauensis ZFHKF-1</name>
    <dbReference type="NCBI Taxonomy" id="1196324"/>
    <lineage>
        <taxon>Bacteria</taxon>
        <taxon>Bacillati</taxon>
        <taxon>Bacillota</taxon>
        <taxon>Bacilli</taxon>
        <taxon>Bacillales</taxon>
        <taxon>Fictibacillaceae</taxon>
        <taxon>Fictibacillus</taxon>
    </lineage>
</organism>
<keyword evidence="5" id="KW-1185">Reference proteome</keyword>
<evidence type="ECO:0000256" key="3">
    <source>
        <dbReference type="SAM" id="Phobius"/>
    </source>
</evidence>
<protein>
    <recommendedName>
        <fullName evidence="2">Biotin transporter</fullName>
    </recommendedName>
</protein>
<evidence type="ECO:0000256" key="1">
    <source>
        <dbReference type="ARBA" id="ARBA00010692"/>
    </source>
</evidence>
<evidence type="ECO:0000313" key="5">
    <source>
        <dbReference type="Proteomes" id="UP000004080"/>
    </source>
</evidence>
<gene>
    <name evidence="4" type="ORF">A374_10343</name>
</gene>
<feature type="transmembrane region" description="Helical" evidence="3">
    <location>
        <begin position="63"/>
        <end position="83"/>
    </location>
</feature>
<dbReference type="GO" id="GO:0005886">
    <property type="term" value="C:plasma membrane"/>
    <property type="evidence" value="ECO:0007669"/>
    <property type="project" value="UniProtKB-SubCell"/>
</dbReference>